<dbReference type="Gene3D" id="3.90.79.10">
    <property type="entry name" value="Nucleoside Triphosphate Pyrophosphohydrolase"/>
    <property type="match status" value="1"/>
</dbReference>
<comment type="similarity">
    <text evidence="2">Belongs to the Nudix hydrolase family.</text>
</comment>
<dbReference type="NCBIfam" id="TIGR00586">
    <property type="entry name" value="mutt"/>
    <property type="match status" value="1"/>
</dbReference>
<keyword evidence="5" id="KW-0479">Metal-binding</keyword>
<keyword evidence="7" id="KW-0378">Hydrolase</keyword>
<dbReference type="Pfam" id="PF14815">
    <property type="entry name" value="NUDIX_4"/>
    <property type="match status" value="1"/>
</dbReference>
<dbReference type="PROSITE" id="PS51462">
    <property type="entry name" value="NUDIX"/>
    <property type="match status" value="1"/>
</dbReference>
<dbReference type="PROSITE" id="PS00893">
    <property type="entry name" value="NUDIX_BOX"/>
    <property type="match status" value="1"/>
</dbReference>
<organism evidence="18 19">
    <name type="scientific">SAR92 clade bacterium H455</name>
    <dbReference type="NCBI Taxonomy" id="2974818"/>
    <lineage>
        <taxon>Bacteria</taxon>
        <taxon>Pseudomonadati</taxon>
        <taxon>Pseudomonadota</taxon>
        <taxon>Gammaproteobacteria</taxon>
        <taxon>Cellvibrionales</taxon>
        <taxon>Porticoccaceae</taxon>
        <taxon>SAR92 clade</taxon>
    </lineage>
</organism>
<evidence type="ECO:0000256" key="3">
    <source>
        <dbReference type="ARBA" id="ARBA00022457"/>
    </source>
</evidence>
<evidence type="ECO:0000256" key="6">
    <source>
        <dbReference type="ARBA" id="ARBA00022763"/>
    </source>
</evidence>
<evidence type="ECO:0000313" key="18">
    <source>
        <dbReference type="EMBL" id="UVW35921.1"/>
    </source>
</evidence>
<evidence type="ECO:0000256" key="5">
    <source>
        <dbReference type="ARBA" id="ARBA00022723"/>
    </source>
</evidence>
<keyword evidence="9" id="KW-0234">DNA repair</keyword>
<dbReference type="PRINTS" id="PR00502">
    <property type="entry name" value="NUDIXFAMILY"/>
</dbReference>
<dbReference type="InterPro" id="IPR015797">
    <property type="entry name" value="NUDIX_hydrolase-like_dom_sf"/>
</dbReference>
<evidence type="ECO:0000256" key="12">
    <source>
        <dbReference type="ARBA" id="ARBA00038905"/>
    </source>
</evidence>
<evidence type="ECO:0000256" key="10">
    <source>
        <dbReference type="ARBA" id="ARBA00035861"/>
    </source>
</evidence>
<comment type="cofactor">
    <cofactor evidence="1">
        <name>Mg(2+)</name>
        <dbReference type="ChEBI" id="CHEBI:18420"/>
    </cofactor>
</comment>
<dbReference type="InterPro" id="IPR029119">
    <property type="entry name" value="MutY_C"/>
</dbReference>
<evidence type="ECO:0000256" key="9">
    <source>
        <dbReference type="ARBA" id="ARBA00023204"/>
    </source>
</evidence>
<feature type="domain" description="Nudix hydrolase" evidence="17">
    <location>
        <begin position="1"/>
        <end position="127"/>
    </location>
</feature>
<dbReference type="InterPro" id="IPR000086">
    <property type="entry name" value="NUDIX_hydrolase_dom"/>
</dbReference>
<dbReference type="EMBL" id="CP103416">
    <property type="protein sequence ID" value="UVW35921.1"/>
    <property type="molecule type" value="Genomic_DNA"/>
</dbReference>
<evidence type="ECO:0000256" key="11">
    <source>
        <dbReference type="ARBA" id="ARBA00036904"/>
    </source>
</evidence>
<proteinExistence type="inferred from homology"/>
<sequence>MKRVHVVAAIIVGPDQQIFISRRGEHLHQGGLWEFPGGKVEVGESPDAALARELFEEIDIHVTHAQPYMQVEHDYVDKKVLLDIWQVDAFSGHAQSKEGQQCRWLSLEQLLAPAAANDLCFPAGNQPILQRLAEQGLKTLKL</sequence>
<protein>
    <recommendedName>
        <fullName evidence="13">8-oxo-dGTP diphosphatase</fullName>
        <ecNumber evidence="12">3.6.1.55</ecNumber>
    </recommendedName>
    <alternativeName>
        <fullName evidence="16">7,8-dihydro-8-oxoguanine-triphosphatase</fullName>
    </alternativeName>
    <alternativeName>
        <fullName evidence="15">Mutator protein MutT</fullName>
    </alternativeName>
    <alternativeName>
        <fullName evidence="14">dGTP pyrophosphohydrolase</fullName>
    </alternativeName>
</protein>
<evidence type="ECO:0000256" key="14">
    <source>
        <dbReference type="ARBA" id="ARBA00041592"/>
    </source>
</evidence>
<evidence type="ECO:0000256" key="7">
    <source>
        <dbReference type="ARBA" id="ARBA00022801"/>
    </source>
</evidence>
<reference evidence="18" key="1">
    <citation type="submission" date="2022-08" db="EMBL/GenBank/DDBJ databases">
        <title>Catabolic pathway analysis in culturable SAR92 clade bacteria reveals their overlooked roles in DMSP degradation in coastal seas.</title>
        <authorList>
            <person name="He X."/>
            <person name="Zhang X."/>
            <person name="Zhang Y."/>
        </authorList>
    </citation>
    <scope>NUCLEOTIDE SEQUENCE</scope>
    <source>
        <strain evidence="18">H455</strain>
    </source>
</reference>
<dbReference type="InterPro" id="IPR020476">
    <property type="entry name" value="Nudix_hydrolase"/>
</dbReference>
<dbReference type="PANTHER" id="PTHR47707:SF1">
    <property type="entry name" value="NUDIX HYDROLASE FAMILY PROTEIN"/>
    <property type="match status" value="1"/>
</dbReference>
<evidence type="ECO:0000256" key="15">
    <source>
        <dbReference type="ARBA" id="ARBA00041979"/>
    </source>
</evidence>
<evidence type="ECO:0000313" key="19">
    <source>
        <dbReference type="Proteomes" id="UP001059934"/>
    </source>
</evidence>
<keyword evidence="3" id="KW-0515">Mutator protein</keyword>
<dbReference type="InterPro" id="IPR047127">
    <property type="entry name" value="MutT-like"/>
</dbReference>
<dbReference type="SUPFAM" id="SSF55811">
    <property type="entry name" value="Nudix"/>
    <property type="match status" value="1"/>
</dbReference>
<evidence type="ECO:0000256" key="1">
    <source>
        <dbReference type="ARBA" id="ARBA00001946"/>
    </source>
</evidence>
<name>A0ABY5TTQ8_9GAMM</name>
<evidence type="ECO:0000256" key="8">
    <source>
        <dbReference type="ARBA" id="ARBA00022842"/>
    </source>
</evidence>
<keyword evidence="6" id="KW-0227">DNA damage</keyword>
<accession>A0ABY5TTQ8</accession>
<gene>
    <name evidence="18" type="primary">mutT</name>
    <name evidence="18" type="ORF">NYF23_04755</name>
</gene>
<dbReference type="InterPro" id="IPR020084">
    <property type="entry name" value="NUDIX_hydrolase_CS"/>
</dbReference>
<dbReference type="PANTHER" id="PTHR47707">
    <property type="entry name" value="8-OXO-DGTP DIPHOSPHATASE"/>
    <property type="match status" value="1"/>
</dbReference>
<dbReference type="EC" id="3.6.1.55" evidence="12"/>
<evidence type="ECO:0000256" key="16">
    <source>
        <dbReference type="ARBA" id="ARBA00042798"/>
    </source>
</evidence>
<comment type="catalytic activity">
    <reaction evidence="11">
        <text>8-oxo-GTP + H2O = 8-oxo-GMP + diphosphate + H(+)</text>
        <dbReference type="Rhea" id="RHEA:67616"/>
        <dbReference type="ChEBI" id="CHEBI:15377"/>
        <dbReference type="ChEBI" id="CHEBI:15378"/>
        <dbReference type="ChEBI" id="CHEBI:33019"/>
        <dbReference type="ChEBI" id="CHEBI:143553"/>
        <dbReference type="ChEBI" id="CHEBI:145694"/>
    </reaction>
</comment>
<keyword evidence="4" id="KW-0235">DNA replication</keyword>
<dbReference type="Proteomes" id="UP001059934">
    <property type="component" value="Chromosome"/>
</dbReference>
<dbReference type="CDD" id="cd03425">
    <property type="entry name" value="NUDIX_MutT_NudA_like"/>
    <property type="match status" value="1"/>
</dbReference>
<dbReference type="InterPro" id="IPR003561">
    <property type="entry name" value="Mutator_MutT"/>
</dbReference>
<keyword evidence="8" id="KW-0460">Magnesium</keyword>
<evidence type="ECO:0000256" key="4">
    <source>
        <dbReference type="ARBA" id="ARBA00022705"/>
    </source>
</evidence>
<evidence type="ECO:0000256" key="2">
    <source>
        <dbReference type="ARBA" id="ARBA00005582"/>
    </source>
</evidence>
<keyword evidence="19" id="KW-1185">Reference proteome</keyword>
<evidence type="ECO:0000259" key="17">
    <source>
        <dbReference type="PROSITE" id="PS51462"/>
    </source>
</evidence>
<comment type="catalytic activity">
    <reaction evidence="10">
        <text>8-oxo-dGTP + H2O = 8-oxo-dGMP + diphosphate + H(+)</text>
        <dbReference type="Rhea" id="RHEA:31575"/>
        <dbReference type="ChEBI" id="CHEBI:15377"/>
        <dbReference type="ChEBI" id="CHEBI:15378"/>
        <dbReference type="ChEBI" id="CHEBI:33019"/>
        <dbReference type="ChEBI" id="CHEBI:63224"/>
        <dbReference type="ChEBI" id="CHEBI:77896"/>
        <dbReference type="EC" id="3.6.1.55"/>
    </reaction>
</comment>
<evidence type="ECO:0000256" key="13">
    <source>
        <dbReference type="ARBA" id="ARBA00040794"/>
    </source>
</evidence>